<dbReference type="EMBL" id="LNFO01006074">
    <property type="protein sequence ID" value="KUF67978.1"/>
    <property type="molecule type" value="Genomic_DNA"/>
</dbReference>
<evidence type="ECO:0000313" key="1">
    <source>
        <dbReference type="EMBL" id="KUF67978.1"/>
    </source>
</evidence>
<name>A0A0W8B7V8_PHYNI</name>
<evidence type="ECO:0000313" key="2">
    <source>
        <dbReference type="Proteomes" id="UP000052943"/>
    </source>
</evidence>
<dbReference type="AlphaFoldDB" id="A0A0W8B7V8"/>
<gene>
    <name evidence="1" type="ORF">AM587_10004960</name>
</gene>
<organism evidence="1 2">
    <name type="scientific">Phytophthora nicotianae</name>
    <name type="common">Potato buckeye rot agent</name>
    <name type="synonym">Phytophthora parasitica</name>
    <dbReference type="NCBI Taxonomy" id="4792"/>
    <lineage>
        <taxon>Eukaryota</taxon>
        <taxon>Sar</taxon>
        <taxon>Stramenopiles</taxon>
        <taxon>Oomycota</taxon>
        <taxon>Peronosporomycetes</taxon>
        <taxon>Peronosporales</taxon>
        <taxon>Peronosporaceae</taxon>
        <taxon>Phytophthora</taxon>
    </lineage>
</organism>
<accession>A0A0W8B7V8</accession>
<comment type="caution">
    <text evidence="1">The sequence shown here is derived from an EMBL/GenBank/DDBJ whole genome shotgun (WGS) entry which is preliminary data.</text>
</comment>
<reference evidence="1 2" key="1">
    <citation type="submission" date="2015-11" db="EMBL/GenBank/DDBJ databases">
        <title>Genomes and virulence difference between two physiological races of Phytophthora nicotianae.</title>
        <authorList>
            <person name="Liu H."/>
            <person name="Ma X."/>
            <person name="Yu H."/>
            <person name="Fang D."/>
            <person name="Li Y."/>
            <person name="Wang X."/>
            <person name="Wang W."/>
            <person name="Dong Y."/>
            <person name="Xiao B."/>
        </authorList>
    </citation>
    <scope>NUCLEOTIDE SEQUENCE [LARGE SCALE GENOMIC DNA]</scope>
    <source>
        <strain evidence="2">race 0</strain>
    </source>
</reference>
<proteinExistence type="predicted"/>
<protein>
    <submittedName>
        <fullName evidence="1">Uncharacterized protein</fullName>
    </submittedName>
</protein>
<dbReference type="OrthoDB" id="122055at2759"/>
<dbReference type="Proteomes" id="UP000052943">
    <property type="component" value="Unassembled WGS sequence"/>
</dbReference>
<sequence>MQARPIWFPQSVGALVDELGLMSAHSQTVRVVMNTQQKPWNLHQEQPDWNGFDGTVQSPNNASIAESDGSIDSDSDLLSLFEQPVSPYYSRKEHFDRGGRPFPYTRSKTRWRKRPSDEIKYLRGQLVELQKLKAALTNPDTKPFHLNDPLDNHTDKKLSAAQAENRNLRSMVAARFQVVKALQDAIDEHVRLKAQKVDGTVVPAELLFV</sequence>